<evidence type="ECO:0000313" key="3">
    <source>
        <dbReference type="Proteomes" id="UP001292182"/>
    </source>
</evidence>
<dbReference type="RefSeq" id="WP_322538743.1">
    <property type="nucleotide sequence ID" value="NZ_JAOBTW010000004.1"/>
</dbReference>
<dbReference type="EMBL" id="JAOBTW010000004">
    <property type="protein sequence ID" value="MDZ7281327.1"/>
    <property type="molecule type" value="Genomic_DNA"/>
</dbReference>
<organism evidence="2 3">
    <name type="scientific">Sphingomonas sanguinis</name>
    <dbReference type="NCBI Taxonomy" id="33051"/>
    <lineage>
        <taxon>Bacteria</taxon>
        <taxon>Pseudomonadati</taxon>
        <taxon>Pseudomonadota</taxon>
        <taxon>Alphaproteobacteria</taxon>
        <taxon>Sphingomonadales</taxon>
        <taxon>Sphingomonadaceae</taxon>
        <taxon>Sphingomonas</taxon>
    </lineage>
</organism>
<gene>
    <name evidence="2" type="ORF">N4G62_04710</name>
</gene>
<dbReference type="InterPro" id="IPR038765">
    <property type="entry name" value="Papain-like_cys_pep_sf"/>
</dbReference>
<keyword evidence="3" id="KW-1185">Reference proteome</keyword>
<proteinExistence type="predicted"/>
<evidence type="ECO:0000313" key="2">
    <source>
        <dbReference type="EMBL" id="MDZ7281327.1"/>
    </source>
</evidence>
<evidence type="ECO:0000259" key="1">
    <source>
        <dbReference type="SMART" id="SM00460"/>
    </source>
</evidence>
<dbReference type="Pfam" id="PF01841">
    <property type="entry name" value="Transglut_core"/>
    <property type="match status" value="1"/>
</dbReference>
<dbReference type="PANTHER" id="PTHR33490">
    <property type="entry name" value="BLR5614 PROTEIN-RELATED"/>
    <property type="match status" value="1"/>
</dbReference>
<dbReference type="SMART" id="SM00460">
    <property type="entry name" value="TGc"/>
    <property type="match status" value="1"/>
</dbReference>
<reference evidence="3" key="1">
    <citation type="submission" date="2023-07" db="EMBL/GenBank/DDBJ databases">
        <title>Whole genome sequence analysis of rice epiphytic Sphingomonas sanguinis OsEp_Plm_15B2.</title>
        <authorList>
            <person name="Sahu K.P."/>
            <person name="Asharani P."/>
            <person name="Reddy B."/>
            <person name="Kumar A."/>
        </authorList>
    </citation>
    <scope>NUCLEOTIDE SEQUENCE [LARGE SCALE GENOMIC DNA]</scope>
    <source>
        <strain evidence="3">OsEp_Plm_15B2</strain>
    </source>
</reference>
<dbReference type="Pfam" id="PF08379">
    <property type="entry name" value="Bact_transglu_N"/>
    <property type="match status" value="1"/>
</dbReference>
<dbReference type="InterPro" id="IPR013589">
    <property type="entry name" value="Bac_transglu_N"/>
</dbReference>
<name>A0ABU5LN16_9SPHN</name>
<accession>A0ABU5LN16</accession>
<dbReference type="InterPro" id="IPR002931">
    <property type="entry name" value="Transglutaminase-like"/>
</dbReference>
<protein>
    <submittedName>
        <fullName evidence="2">Transglutaminase family protein</fullName>
    </submittedName>
</protein>
<dbReference type="Proteomes" id="UP001292182">
    <property type="component" value="Unassembled WGS sequence"/>
</dbReference>
<dbReference type="PANTHER" id="PTHR33490:SF1">
    <property type="entry name" value="SLL1233 PROTEIN"/>
    <property type="match status" value="1"/>
</dbReference>
<comment type="caution">
    <text evidence="2">The sequence shown here is derived from an EMBL/GenBank/DDBJ whole genome shotgun (WGS) entry which is preliminary data.</text>
</comment>
<sequence length="291" mass="31839">MRLHILHQTRYLYRREVHLQPHRLMLTPRDAHELRVLSRSLHCSSGGVIGWAQDMFGNLVATATFNMMADSLVIINELVVEQSAPLWPIIPIAPSAHQYPFHYSPAELFDLAPMRSSNDSDDHGRLDTWAHGFIRGSSTDTLALLNDINIGVADTIGYRTRNDEGTQTPMETLALSTGSCRDLAALFIEAVRRLGFAARAVSGYLFDPDADSSAAGATHAWAEVYLPMAGWIAFDPTQRHMGSAHLVPVATGRCNEQIMPVTGGYVGAAEDAVGMTVEVTVHHIGQNPSDL</sequence>
<dbReference type="Gene3D" id="3.10.620.30">
    <property type="match status" value="1"/>
</dbReference>
<dbReference type="SUPFAM" id="SSF54001">
    <property type="entry name" value="Cysteine proteinases"/>
    <property type="match status" value="1"/>
</dbReference>
<feature type="domain" description="Transglutaminase-like" evidence="1">
    <location>
        <begin position="172"/>
        <end position="238"/>
    </location>
</feature>